<feature type="compositionally biased region" description="Low complexity" evidence="2">
    <location>
        <begin position="120"/>
        <end position="135"/>
    </location>
</feature>
<dbReference type="SUPFAM" id="SSF46934">
    <property type="entry name" value="UBA-like"/>
    <property type="match status" value="1"/>
</dbReference>
<reference evidence="7 8" key="1">
    <citation type="journal article" date="2009" name="Genome Res.">
        <title>Comparative genomics of the fungal pathogens Candida dubliniensis and Candida albicans.</title>
        <authorList>
            <person name="Jackson A.P."/>
            <person name="Gamble J.A."/>
            <person name="Yeomans T."/>
            <person name="Moran G.P."/>
            <person name="Saunders D."/>
            <person name="Harris D."/>
            <person name="Aslett M."/>
            <person name="Barrell J.F."/>
            <person name="Butler G."/>
            <person name="Citiulo F."/>
            <person name="Coleman D.C."/>
            <person name="de Groot P.W.J."/>
            <person name="Goodwin T.J."/>
            <person name="Quail M.A."/>
            <person name="McQuillan J."/>
            <person name="Munro C.A."/>
            <person name="Pain A."/>
            <person name="Poulter R.T."/>
            <person name="Rajandream M.A."/>
            <person name="Renauld H."/>
            <person name="Spiering M.J."/>
            <person name="Tivey A."/>
            <person name="Gow N.A.R."/>
            <person name="Barrell B."/>
            <person name="Sullivan D.J."/>
            <person name="Berriman M."/>
        </authorList>
    </citation>
    <scope>NUCLEOTIDE SEQUENCE [LARGE SCALE GENOMIC DNA]</scope>
    <source>
        <strain evidence="8">CD36 / ATCC MYA-646 / CBS 7987 / NCPF 3949 / NRRL Y-17841</strain>
    </source>
</reference>
<feature type="compositionally biased region" description="Polar residues" evidence="2">
    <location>
        <begin position="586"/>
        <end position="614"/>
    </location>
</feature>
<gene>
    <name evidence="6" type="ordered locus">Cd36_10830</name>
    <name evidence="7" type="ORF">CD36_10830</name>
</gene>
<dbReference type="SUPFAM" id="SSF57997">
    <property type="entry name" value="Tropomyosin"/>
    <property type="match status" value="1"/>
</dbReference>
<feature type="region of interest" description="Disordered" evidence="2">
    <location>
        <begin position="452"/>
        <end position="618"/>
    </location>
</feature>
<dbReference type="PROSITE" id="PS50030">
    <property type="entry name" value="UBA"/>
    <property type="match status" value="1"/>
</dbReference>
<dbReference type="KEGG" id="cdu:CD36_10830"/>
<name>B9W9F5_CANDC</name>
<dbReference type="FunFam" id="1.10.238.10:FF:000558">
    <property type="entry name" value="EH domain-containing and endocytosis protein 1"/>
    <property type="match status" value="1"/>
</dbReference>
<feature type="compositionally biased region" description="Polar residues" evidence="2">
    <location>
        <begin position="916"/>
        <end position="927"/>
    </location>
</feature>
<sequence length="1306" mass="141474">MSISSSTPAFKVGLTPEEKRLYTQLFKSLDPENTGVVTGDKARTTFEKSGLPPSILGEIWQISDSNNLGFLNQFGFCYAMRLIGYTQSGQHPVPGLADVPGPLPKFVNLGLPQQNVLQPQSASSSFMSSQPNASMPQSAASQDSFAAVSPGDYQKFSQLFIKTVGSAQGDLDGSRAKDIFLKAKLPTTTLGQIWSLVDRYNTGKLNIGGFVIAMYLIQGLLSGHIKQLPPFLPESIWKSVEQPQSSPQSQSNPVIAAQNSVQSRQVSHSSINSQSTAIRHPASRDVSTTSEWVATPAMKQQYESVFNNLDKEKKGHLNPDQVASFLMTSKLNQQDLALIWDLADIQNSGIFSKLEFSVALFLVNRKITGKPLPNVVPDELLVSLKQESAGSSTLESQPHQQQQQQQQQLQQQRPVSDIQNSSVPAQSQAIAKSKSSIDDLVDIFGSSNAVANNTPSSAPQAKPELVQRVSSSELSHTEAPRIRNTLTGSFKPTSSFGQSLMQQQDTRHQSSSSNLASPVEEKKQVQSLPADETKAAPQPPQPQQQQKSVNYEALRSVPPPPSSSSSSQPQPPIQKRDSTPVASAISAPNSFVSASQQPSRERSVSQQVSTNSNDDLLADPAISGQLSQATSDIANVSNQIKSLTNQTTNLHEKKTRAEKELQRILNTKSEIENKLKQLRASYDNEVKQVEQVEANLATAKEETEALRSEASIAEAKVNSLSSDLHDKQVAMESLQKENSTLKEKLGSLNAEIVELEKQAASKSQETQTLSNQVAVKKSQVQVAIVKSEELKSKIAEIEASHKQLQLDLDNAERERLESENRAKELHAKSVELEQNKPTKPSAGISAAIGAATAAVVGGGVAGVAHHLSTENVESSGSGLANEPVERSVEDQSRSDNGIEETNARFPQLQISEPVDNATNTTSSNITDRATDDEETPITSPSNSDFQFPQGNNAAIVGGMVGMPGVLVGVQRTESLTSSVQNNAALSVRDDNIDEISDRETLENADSSEETAPNTVNTGSFDSAERQHLEGSDKGSSSFEIVNSEEARSPEHGSEEFPPIRELDYQESDSSDEGEEQTFDDAVDNLHEQNKSYQSRSTVGREVDTVPSENVQSTGDSNFDDFDFDNLQPAAPETDTNEKDFFNDEFTNLEAANVDNVGDEEFDHENDDFGGLSEEFTNSNAPDFNRPEESSTAPLEGNDEWEQLFAGFGNAQPQAATSQPEEQSSGGIPVSGSARVSEPPSSVSVPFTRDPPRYESPPAAQPNRNSANDYAIQELVGMGFDEKTAIDALKKENWNLEAATNYLLDTA</sequence>
<feature type="region of interest" description="Disordered" evidence="2">
    <location>
        <begin position="120"/>
        <end position="140"/>
    </location>
</feature>
<dbReference type="PROSITE" id="PS50222">
    <property type="entry name" value="EF_HAND_2"/>
    <property type="match status" value="1"/>
</dbReference>
<feature type="compositionally biased region" description="Acidic residues" evidence="2">
    <location>
        <begin position="1156"/>
        <end position="1167"/>
    </location>
</feature>
<dbReference type="GO" id="GO:0005886">
    <property type="term" value="C:plasma membrane"/>
    <property type="evidence" value="ECO:0007669"/>
    <property type="project" value="TreeGrafter"/>
</dbReference>
<feature type="region of interest" description="Disordered" evidence="2">
    <location>
        <begin position="387"/>
        <end position="427"/>
    </location>
</feature>
<protein>
    <submittedName>
        <fullName evidence="7">Endocytic protein, putative</fullName>
    </submittedName>
</protein>
<dbReference type="GO" id="GO:0005737">
    <property type="term" value="C:cytoplasm"/>
    <property type="evidence" value="ECO:0007669"/>
    <property type="project" value="TreeGrafter"/>
</dbReference>
<feature type="compositionally biased region" description="Polar residues" evidence="2">
    <location>
        <begin position="387"/>
        <end position="399"/>
    </location>
</feature>
<feature type="region of interest" description="Disordered" evidence="2">
    <location>
        <begin position="999"/>
        <end position="1138"/>
    </location>
</feature>
<feature type="domain" description="EH" evidence="4">
    <location>
        <begin position="298"/>
        <end position="387"/>
    </location>
</feature>
<dbReference type="PANTHER" id="PTHR11216:SF170">
    <property type="entry name" value="DYNAMIN ASSOCIATED PROTEIN 160, ISOFORM D"/>
    <property type="match status" value="1"/>
</dbReference>
<dbReference type="Pfam" id="PF12763">
    <property type="entry name" value="EH"/>
    <property type="match status" value="3"/>
</dbReference>
<evidence type="ECO:0000256" key="2">
    <source>
        <dbReference type="SAM" id="MobiDB-lite"/>
    </source>
</evidence>
<feature type="domain" description="UBA" evidence="3">
    <location>
        <begin position="1265"/>
        <end position="1305"/>
    </location>
</feature>
<evidence type="ECO:0000259" key="4">
    <source>
        <dbReference type="PROSITE" id="PS50031"/>
    </source>
</evidence>
<accession>B9W9F5</accession>
<keyword evidence="8" id="KW-1185">Reference proteome</keyword>
<dbReference type="HOGENOM" id="CLU_002993_0_0_1"/>
<feature type="compositionally biased region" description="Basic and acidic residues" evidence="2">
    <location>
        <begin position="1022"/>
        <end position="1032"/>
    </location>
</feature>
<dbReference type="Gene3D" id="1.10.8.10">
    <property type="entry name" value="DNA helicase RuvA subunit, C-terminal domain"/>
    <property type="match status" value="1"/>
</dbReference>
<dbReference type="SUPFAM" id="SSF47473">
    <property type="entry name" value="EF-hand"/>
    <property type="match status" value="3"/>
</dbReference>
<dbReference type="InterPro" id="IPR015940">
    <property type="entry name" value="UBA"/>
</dbReference>
<feature type="compositionally biased region" description="Polar residues" evidence="2">
    <location>
        <begin position="1210"/>
        <end position="1225"/>
    </location>
</feature>
<evidence type="ECO:0000259" key="3">
    <source>
        <dbReference type="PROSITE" id="PS50030"/>
    </source>
</evidence>
<dbReference type="GO" id="GO:0006897">
    <property type="term" value="P:endocytosis"/>
    <property type="evidence" value="ECO:0007669"/>
    <property type="project" value="TreeGrafter"/>
</dbReference>
<feature type="region of interest" description="Disordered" evidence="2">
    <location>
        <begin position="870"/>
        <end position="950"/>
    </location>
</feature>
<feature type="compositionally biased region" description="Low complexity" evidence="2">
    <location>
        <begin position="1235"/>
        <end position="1245"/>
    </location>
</feature>
<feature type="compositionally biased region" description="Low complexity" evidence="2">
    <location>
        <begin position="400"/>
        <end position="412"/>
    </location>
</feature>
<dbReference type="Pfam" id="PF00627">
    <property type="entry name" value="UBA"/>
    <property type="match status" value="1"/>
</dbReference>
<dbReference type="GeneID" id="8045273"/>
<dbReference type="InterPro" id="IPR009060">
    <property type="entry name" value="UBA-like_sf"/>
</dbReference>
<dbReference type="Proteomes" id="UP000002605">
    <property type="component" value="Chromosome 1"/>
</dbReference>
<dbReference type="SMART" id="SM00165">
    <property type="entry name" value="UBA"/>
    <property type="match status" value="1"/>
</dbReference>
<feature type="compositionally biased region" description="Basic and acidic residues" evidence="2">
    <location>
        <begin position="1044"/>
        <end position="1063"/>
    </location>
</feature>
<evidence type="ECO:0000313" key="7">
    <source>
        <dbReference type="EMBL" id="CAX45437.1"/>
    </source>
</evidence>
<feature type="domain" description="EH" evidence="4">
    <location>
        <begin position="152"/>
        <end position="243"/>
    </location>
</feature>
<dbReference type="SMART" id="SM00027">
    <property type="entry name" value="EH"/>
    <property type="match status" value="3"/>
</dbReference>
<feature type="compositionally biased region" description="Polar residues" evidence="2">
    <location>
        <begin position="484"/>
        <end position="516"/>
    </location>
</feature>
<evidence type="ECO:0000313" key="6">
    <source>
        <dbReference type="CGD" id="CAL0000167144"/>
    </source>
</evidence>
<dbReference type="Gene3D" id="1.10.287.1490">
    <property type="match status" value="1"/>
</dbReference>
<dbReference type="InterPro" id="IPR002048">
    <property type="entry name" value="EF_hand_dom"/>
</dbReference>
<dbReference type="Gene3D" id="1.10.238.10">
    <property type="entry name" value="EF-hand"/>
    <property type="match status" value="3"/>
</dbReference>
<feature type="domain" description="EF-hand" evidence="5">
    <location>
        <begin position="297"/>
        <end position="332"/>
    </location>
</feature>
<feature type="compositionally biased region" description="Polar residues" evidence="2">
    <location>
        <begin position="1009"/>
        <end position="1020"/>
    </location>
</feature>
<dbReference type="PROSITE" id="PS50031">
    <property type="entry name" value="EH"/>
    <property type="match status" value="3"/>
</dbReference>
<dbReference type="CDD" id="cd00052">
    <property type="entry name" value="EH"/>
    <property type="match status" value="3"/>
</dbReference>
<dbReference type="InterPro" id="IPR011992">
    <property type="entry name" value="EF-hand-dom_pair"/>
</dbReference>
<feature type="region of interest" description="Disordered" evidence="2">
    <location>
        <begin position="1152"/>
        <end position="1267"/>
    </location>
</feature>
<dbReference type="OrthoDB" id="524326at2759"/>
<dbReference type="GO" id="GO:0005509">
    <property type="term" value="F:calcium ion binding"/>
    <property type="evidence" value="ECO:0007669"/>
    <property type="project" value="InterPro"/>
</dbReference>
<dbReference type="RefSeq" id="XP_002417725.1">
    <property type="nucleotide sequence ID" value="XM_002417680.1"/>
</dbReference>
<feature type="compositionally biased region" description="Polar residues" evidence="2">
    <location>
        <begin position="413"/>
        <end position="424"/>
    </location>
</feature>
<dbReference type="CGD" id="CAL0000167144">
    <property type="gene designation" value="Cd36_10830"/>
</dbReference>
<dbReference type="eggNOG" id="KOG0998">
    <property type="taxonomic scope" value="Eukaryota"/>
</dbReference>
<evidence type="ECO:0000313" key="8">
    <source>
        <dbReference type="Proteomes" id="UP000002605"/>
    </source>
</evidence>
<dbReference type="PANTHER" id="PTHR11216">
    <property type="entry name" value="EH DOMAIN"/>
    <property type="match status" value="1"/>
</dbReference>
<organism evidence="7 8">
    <name type="scientific">Candida dubliniensis (strain CD36 / ATCC MYA-646 / CBS 7987 / NCPF 3949 / NRRL Y-17841)</name>
    <name type="common">Yeast</name>
    <dbReference type="NCBI Taxonomy" id="573826"/>
    <lineage>
        <taxon>Eukaryota</taxon>
        <taxon>Fungi</taxon>
        <taxon>Dikarya</taxon>
        <taxon>Ascomycota</taxon>
        <taxon>Saccharomycotina</taxon>
        <taxon>Pichiomycetes</taxon>
        <taxon>Debaryomycetaceae</taxon>
        <taxon>Candida/Lodderomyces clade</taxon>
        <taxon>Candida</taxon>
    </lineage>
</organism>
<feature type="compositionally biased region" description="Basic and acidic residues" evidence="2">
    <location>
        <begin position="883"/>
        <end position="893"/>
    </location>
</feature>
<feature type="compositionally biased region" description="Polar residues" evidence="2">
    <location>
        <begin position="1106"/>
        <end position="1116"/>
    </location>
</feature>
<feature type="domain" description="EH" evidence="4">
    <location>
        <begin position="18"/>
        <end position="104"/>
    </location>
</feature>
<keyword evidence="1" id="KW-0175">Coiled coil</keyword>
<feature type="compositionally biased region" description="Polar residues" evidence="2">
    <location>
        <begin position="936"/>
        <end position="950"/>
    </location>
</feature>
<proteinExistence type="predicted"/>
<dbReference type="InterPro" id="IPR000261">
    <property type="entry name" value="EH_dom"/>
</dbReference>
<evidence type="ECO:0000256" key="1">
    <source>
        <dbReference type="SAM" id="Coils"/>
    </source>
</evidence>
<feature type="coiled-coil region" evidence="1">
    <location>
        <begin position="626"/>
        <end position="835"/>
    </location>
</feature>
<dbReference type="GO" id="GO:0016197">
    <property type="term" value="P:endosomal transport"/>
    <property type="evidence" value="ECO:0007669"/>
    <property type="project" value="TreeGrafter"/>
</dbReference>
<feature type="compositionally biased region" description="Acidic residues" evidence="2">
    <location>
        <begin position="1064"/>
        <end position="1082"/>
    </location>
</feature>
<evidence type="ECO:0000259" key="5">
    <source>
        <dbReference type="PROSITE" id="PS50222"/>
    </source>
</evidence>
<dbReference type="EMBL" id="FM992688">
    <property type="protein sequence ID" value="CAX45437.1"/>
    <property type="molecule type" value="Genomic_DNA"/>
</dbReference>